<name>A0A7J9DCA6_9ROSI</name>
<accession>A0A7J9DCA6</accession>
<protein>
    <recommendedName>
        <fullName evidence="1">Myb/SANT-like domain-containing protein</fullName>
    </recommendedName>
</protein>
<evidence type="ECO:0000313" key="2">
    <source>
        <dbReference type="EMBL" id="MBA0758367.1"/>
    </source>
</evidence>
<feature type="domain" description="Myb/SANT-like" evidence="1">
    <location>
        <begin position="21"/>
        <end position="121"/>
    </location>
</feature>
<reference evidence="2 3" key="1">
    <citation type="journal article" date="2019" name="Genome Biol. Evol.">
        <title>Insights into the evolution of the New World diploid cottons (Gossypium, subgenus Houzingenia) based on genome sequencing.</title>
        <authorList>
            <person name="Grover C.E."/>
            <person name="Arick M.A. 2nd"/>
            <person name="Thrash A."/>
            <person name="Conover J.L."/>
            <person name="Sanders W.S."/>
            <person name="Peterson D.G."/>
            <person name="Frelichowski J.E."/>
            <person name="Scheffler J.A."/>
            <person name="Scheffler B.E."/>
            <person name="Wendel J.F."/>
        </authorList>
    </citation>
    <scope>NUCLEOTIDE SEQUENCE [LARGE SCALE GENOMIC DNA]</scope>
    <source>
        <strain evidence="2">8</strain>
        <tissue evidence="2">Leaf</tissue>
    </source>
</reference>
<dbReference type="InterPro" id="IPR024752">
    <property type="entry name" value="Myb/SANT-like_dom"/>
</dbReference>
<comment type="caution">
    <text evidence="2">The sequence shown here is derived from an EMBL/GenBank/DDBJ whole genome shotgun (WGS) entry which is preliminary data.</text>
</comment>
<dbReference type="EMBL" id="JABEZW010000001">
    <property type="protein sequence ID" value="MBA0758367.1"/>
    <property type="molecule type" value="Genomic_DNA"/>
</dbReference>
<proteinExistence type="predicted"/>
<evidence type="ECO:0000259" key="1">
    <source>
        <dbReference type="Pfam" id="PF12776"/>
    </source>
</evidence>
<dbReference type="AlphaFoldDB" id="A0A7J9DCA6"/>
<dbReference type="PANTHER" id="PTHR48464:SF1">
    <property type="entry name" value="MYB_SANT-LIKE DOMAIN-CONTAINING PROTEIN"/>
    <property type="match status" value="1"/>
</dbReference>
<organism evidence="2 3">
    <name type="scientific">Gossypium trilobum</name>
    <dbReference type="NCBI Taxonomy" id="34281"/>
    <lineage>
        <taxon>Eukaryota</taxon>
        <taxon>Viridiplantae</taxon>
        <taxon>Streptophyta</taxon>
        <taxon>Embryophyta</taxon>
        <taxon>Tracheophyta</taxon>
        <taxon>Spermatophyta</taxon>
        <taxon>Magnoliopsida</taxon>
        <taxon>eudicotyledons</taxon>
        <taxon>Gunneridae</taxon>
        <taxon>Pentapetalae</taxon>
        <taxon>rosids</taxon>
        <taxon>malvids</taxon>
        <taxon>Malvales</taxon>
        <taxon>Malvaceae</taxon>
        <taxon>Malvoideae</taxon>
        <taxon>Gossypium</taxon>
    </lineage>
</organism>
<gene>
    <name evidence="2" type="ORF">Gotri_021372</name>
</gene>
<dbReference type="PANTHER" id="PTHR48464">
    <property type="match status" value="1"/>
</dbReference>
<dbReference type="Proteomes" id="UP000593568">
    <property type="component" value="Unassembled WGS sequence"/>
</dbReference>
<keyword evidence="3" id="KW-1185">Reference proteome</keyword>
<sequence>MSGFSQSNATFSQNSRGTRSKWVPEEDVVLISCMVDLHNVGTFNANTRFKVCYLLELERMMEKVLPHAMLKEKPNLESRIRTLKEDWAIIYDLLRGKDNSGFGWDKHRHMVVAEDVMWDSYISSYKEVGQFKTRSFPYYEQLISIYAKDRTIGKYAQIAADIVEELCAEDVANERNPEEGSNENGCEFDVSLDEMDVSAAQSQSFNPNKLILHFKEEEKRSGVSEPIYSTSLIDATTSLEDNIRTIYLELSRSIAFEMLIHEKSKVVIQEKVKLSMCLYVK</sequence>
<dbReference type="Pfam" id="PF12776">
    <property type="entry name" value="Myb_DNA-bind_3"/>
    <property type="match status" value="1"/>
</dbReference>
<evidence type="ECO:0000313" key="3">
    <source>
        <dbReference type="Proteomes" id="UP000593568"/>
    </source>
</evidence>